<proteinExistence type="predicted"/>
<evidence type="ECO:0000256" key="1">
    <source>
        <dbReference type="SAM" id="MobiDB-lite"/>
    </source>
</evidence>
<gene>
    <name evidence="2" type="ORF">MCHLDSM_05898</name>
</gene>
<dbReference type="EMBL" id="JYNL01000065">
    <property type="protein sequence ID" value="KMO69786.1"/>
    <property type="molecule type" value="Genomic_DNA"/>
</dbReference>
<keyword evidence="3" id="KW-1185">Reference proteome</keyword>
<dbReference type="PATRIC" id="fig|37916.4.peg.5918"/>
<organism evidence="2 3">
    <name type="scientific">Mycolicibacterium chlorophenolicum</name>
    <dbReference type="NCBI Taxonomy" id="37916"/>
    <lineage>
        <taxon>Bacteria</taxon>
        <taxon>Bacillati</taxon>
        <taxon>Actinomycetota</taxon>
        <taxon>Actinomycetes</taxon>
        <taxon>Mycobacteriales</taxon>
        <taxon>Mycobacteriaceae</taxon>
        <taxon>Mycolicibacterium</taxon>
    </lineage>
</organism>
<name>A0A0J6YA15_9MYCO</name>
<feature type="region of interest" description="Disordered" evidence="1">
    <location>
        <begin position="1"/>
        <end position="25"/>
    </location>
</feature>
<reference evidence="2 3" key="1">
    <citation type="journal article" date="2015" name="Genome Biol. Evol.">
        <title>Characterization of Three Mycobacterium spp. with Potential Use in Bioremediation by Genome Sequencing and Comparative Genomics.</title>
        <authorList>
            <person name="Das S."/>
            <person name="Pettersson B.M."/>
            <person name="Behra P.R."/>
            <person name="Ramesh M."/>
            <person name="Dasgupta S."/>
            <person name="Bhattacharya A."/>
            <person name="Kirsebom L.A."/>
        </authorList>
    </citation>
    <scope>NUCLEOTIDE SEQUENCE [LARGE SCALE GENOMIC DNA]</scope>
    <source>
        <strain evidence="2 3">DSM 43826</strain>
    </source>
</reference>
<comment type="caution">
    <text evidence="2">The sequence shown here is derived from an EMBL/GenBank/DDBJ whole genome shotgun (WGS) entry which is preliminary data.</text>
</comment>
<dbReference type="AlphaFoldDB" id="A0A0J6YA15"/>
<sequence>MAESDRFSNAWTDLGEPGTPARDAATPKFISDTLDWIGRAQPMLDQHPDVDPFFRRSLQRFIDDLHLLVVDLRPGPLTSYAKALYADGVGAYSGPLHICDGLGIKW</sequence>
<accession>A0A0J6YA15</accession>
<evidence type="ECO:0000313" key="3">
    <source>
        <dbReference type="Proteomes" id="UP000036513"/>
    </source>
</evidence>
<dbReference type="Proteomes" id="UP000036513">
    <property type="component" value="Unassembled WGS sequence"/>
</dbReference>
<protein>
    <submittedName>
        <fullName evidence="2">Uncharacterized protein</fullName>
    </submittedName>
</protein>
<evidence type="ECO:0000313" key="2">
    <source>
        <dbReference type="EMBL" id="KMO69786.1"/>
    </source>
</evidence>